<dbReference type="InterPro" id="IPR007808">
    <property type="entry name" value="Elf1"/>
</dbReference>
<keyword evidence="10 11" id="KW-0539">Nucleus</keyword>
<evidence type="ECO:0000256" key="10">
    <source>
        <dbReference type="ARBA" id="ARBA00023242"/>
    </source>
</evidence>
<sequence length="83" mass="9565">MGRRKSSRKPPAKAKVIEPLPKQFNCPFCNHERSCEVEIDREKRIGYVKCAICLEDYQTSINSLSQAIDVYNDWIDQCEAVNS</sequence>
<evidence type="ECO:0000256" key="7">
    <source>
        <dbReference type="ARBA" id="ARBA00022833"/>
    </source>
</evidence>
<dbReference type="GO" id="GO:0008270">
    <property type="term" value="F:zinc ion binding"/>
    <property type="evidence" value="ECO:0007669"/>
    <property type="project" value="UniProtKB-KW"/>
</dbReference>
<keyword evidence="13" id="KW-1185">Reference proteome</keyword>
<dbReference type="SUPFAM" id="SSF57783">
    <property type="entry name" value="Zinc beta-ribbon"/>
    <property type="match status" value="1"/>
</dbReference>
<evidence type="ECO:0000313" key="13">
    <source>
        <dbReference type="Proteomes" id="UP000278807"/>
    </source>
</evidence>
<dbReference type="Gene3D" id="2.20.25.190">
    <property type="match status" value="1"/>
</dbReference>
<evidence type="ECO:0000256" key="5">
    <source>
        <dbReference type="ARBA" id="ARBA00022723"/>
    </source>
</evidence>
<dbReference type="WBParaSite" id="HNAJ_0000582901-mRNA-1">
    <property type="protein sequence ID" value="HNAJ_0000582901-mRNA-1"/>
    <property type="gene ID" value="HNAJ_0000582901"/>
</dbReference>
<keyword evidence="6 11" id="KW-0863">Zinc-finger</keyword>
<keyword evidence="8 11" id="KW-0805">Transcription regulation</keyword>
<dbReference type="STRING" id="102285.A0A0R3TFI8"/>
<dbReference type="PANTHER" id="PTHR20934">
    <property type="entry name" value="TRANSCRIPTION ELONGATION FACTOR 1 HOMOLOG"/>
    <property type="match status" value="1"/>
</dbReference>
<dbReference type="PANTHER" id="PTHR20934:SF0">
    <property type="entry name" value="TRANSCRIPTION ELONGATION FACTOR 1 HOMOLOG"/>
    <property type="match status" value="1"/>
</dbReference>
<organism evidence="14">
    <name type="scientific">Rodentolepis nana</name>
    <name type="common">Dwarf tapeworm</name>
    <name type="synonym">Hymenolepis nana</name>
    <dbReference type="NCBI Taxonomy" id="102285"/>
    <lineage>
        <taxon>Eukaryota</taxon>
        <taxon>Metazoa</taxon>
        <taxon>Spiralia</taxon>
        <taxon>Lophotrochozoa</taxon>
        <taxon>Platyhelminthes</taxon>
        <taxon>Cestoda</taxon>
        <taxon>Eucestoda</taxon>
        <taxon>Cyclophyllidea</taxon>
        <taxon>Hymenolepididae</taxon>
        <taxon>Rodentolepis</taxon>
    </lineage>
</organism>
<dbReference type="EMBL" id="UZAE01005498">
    <property type="protein sequence ID" value="VDO01685.1"/>
    <property type="molecule type" value="Genomic_DNA"/>
</dbReference>
<dbReference type="GO" id="GO:0000993">
    <property type="term" value="F:RNA polymerase II complex binding"/>
    <property type="evidence" value="ECO:0007669"/>
    <property type="project" value="TreeGrafter"/>
</dbReference>
<proteinExistence type="inferred from homology"/>
<dbReference type="OrthoDB" id="445983at2759"/>
<evidence type="ECO:0000256" key="11">
    <source>
        <dbReference type="RuleBase" id="RU364033"/>
    </source>
</evidence>
<dbReference type="Pfam" id="PF05129">
    <property type="entry name" value="Zn_ribbon_Elf1"/>
    <property type="match status" value="1"/>
</dbReference>
<comment type="function">
    <text evidence="1 11">Transcription elongation factor implicated in the maintenance of proper chromatin structure in actively transcribed regions.</text>
</comment>
<comment type="similarity">
    <text evidence="3 11">Belongs to the ELOF1 family.</text>
</comment>
<dbReference type="FunFam" id="2.20.25.190:FF:000001">
    <property type="entry name" value="Transcription elongation factor 1 homolog"/>
    <property type="match status" value="1"/>
</dbReference>
<keyword evidence="7 11" id="KW-0862">Zinc</keyword>
<evidence type="ECO:0000313" key="12">
    <source>
        <dbReference type="EMBL" id="VDO01685.1"/>
    </source>
</evidence>
<keyword evidence="5 11" id="KW-0479">Metal-binding</keyword>
<evidence type="ECO:0000256" key="3">
    <source>
        <dbReference type="ARBA" id="ARBA00009730"/>
    </source>
</evidence>
<dbReference type="Proteomes" id="UP000278807">
    <property type="component" value="Unassembled WGS sequence"/>
</dbReference>
<gene>
    <name evidence="12" type="ORF">HNAJ_LOCUS5825</name>
</gene>
<evidence type="ECO:0000256" key="1">
    <source>
        <dbReference type="ARBA" id="ARBA00003357"/>
    </source>
</evidence>
<evidence type="ECO:0000313" key="14">
    <source>
        <dbReference type="WBParaSite" id="HNAJ_0000582901-mRNA-1"/>
    </source>
</evidence>
<comment type="subcellular location">
    <subcellularLocation>
        <location evidence="2 11">Nucleus</location>
    </subcellularLocation>
</comment>
<evidence type="ECO:0000256" key="6">
    <source>
        <dbReference type="ARBA" id="ARBA00022771"/>
    </source>
</evidence>
<dbReference type="InterPro" id="IPR038567">
    <property type="entry name" value="T_Elf1_sf"/>
</dbReference>
<dbReference type="GO" id="GO:0006368">
    <property type="term" value="P:transcription elongation by RNA polymerase II"/>
    <property type="evidence" value="ECO:0007669"/>
    <property type="project" value="TreeGrafter"/>
</dbReference>
<dbReference type="AlphaFoldDB" id="A0A0R3TFI8"/>
<accession>A0A0R3TFI8</accession>
<evidence type="ECO:0000256" key="9">
    <source>
        <dbReference type="ARBA" id="ARBA00023163"/>
    </source>
</evidence>
<name>A0A0R3TFI8_RODNA</name>
<keyword evidence="9 11" id="KW-0804">Transcription</keyword>
<dbReference type="GO" id="GO:0008023">
    <property type="term" value="C:transcription elongation factor complex"/>
    <property type="evidence" value="ECO:0007669"/>
    <property type="project" value="TreeGrafter"/>
</dbReference>
<reference evidence="12 13" key="2">
    <citation type="submission" date="2018-11" db="EMBL/GenBank/DDBJ databases">
        <authorList>
            <consortium name="Pathogen Informatics"/>
        </authorList>
    </citation>
    <scope>NUCLEOTIDE SEQUENCE [LARGE SCALE GENOMIC DNA]</scope>
</reference>
<reference evidence="14" key="1">
    <citation type="submission" date="2017-02" db="UniProtKB">
        <authorList>
            <consortium name="WormBaseParasite"/>
        </authorList>
    </citation>
    <scope>IDENTIFICATION</scope>
</reference>
<evidence type="ECO:0000256" key="4">
    <source>
        <dbReference type="ARBA" id="ARBA00014973"/>
    </source>
</evidence>
<evidence type="ECO:0000256" key="8">
    <source>
        <dbReference type="ARBA" id="ARBA00023015"/>
    </source>
</evidence>
<evidence type="ECO:0000256" key="2">
    <source>
        <dbReference type="ARBA" id="ARBA00004123"/>
    </source>
</evidence>
<protein>
    <recommendedName>
        <fullName evidence="4 11">Transcription elongation factor 1 homolog</fullName>
    </recommendedName>
</protein>